<proteinExistence type="predicted"/>
<name>A0A9D0ZA13_9FIRM</name>
<dbReference type="Proteomes" id="UP000886887">
    <property type="component" value="Unassembled WGS sequence"/>
</dbReference>
<gene>
    <name evidence="1" type="ORF">IAB73_05905</name>
</gene>
<organism evidence="1 2">
    <name type="scientific">Candidatus Onthenecus intestinigallinarum</name>
    <dbReference type="NCBI Taxonomy" id="2840875"/>
    <lineage>
        <taxon>Bacteria</taxon>
        <taxon>Bacillati</taxon>
        <taxon>Bacillota</taxon>
        <taxon>Clostridia</taxon>
        <taxon>Eubacteriales</taxon>
        <taxon>Candidatus Onthenecus</taxon>
    </lineage>
</organism>
<accession>A0A9D0ZA13</accession>
<evidence type="ECO:0000313" key="1">
    <source>
        <dbReference type="EMBL" id="HIQ71724.1"/>
    </source>
</evidence>
<reference evidence="1" key="2">
    <citation type="journal article" date="2021" name="PeerJ">
        <title>Extensive microbial diversity within the chicken gut microbiome revealed by metagenomics and culture.</title>
        <authorList>
            <person name="Gilroy R."/>
            <person name="Ravi A."/>
            <person name="Getino M."/>
            <person name="Pursley I."/>
            <person name="Horton D.L."/>
            <person name="Alikhan N.F."/>
            <person name="Baker D."/>
            <person name="Gharbi K."/>
            <person name="Hall N."/>
            <person name="Watson M."/>
            <person name="Adriaenssens E.M."/>
            <person name="Foster-Nyarko E."/>
            <person name="Jarju S."/>
            <person name="Secka A."/>
            <person name="Antonio M."/>
            <person name="Oren A."/>
            <person name="Chaudhuri R.R."/>
            <person name="La Ragione R."/>
            <person name="Hildebrand F."/>
            <person name="Pallen M.J."/>
        </authorList>
    </citation>
    <scope>NUCLEOTIDE SEQUENCE</scope>
    <source>
        <strain evidence="1">ChiSxjej2B14-6234</strain>
    </source>
</reference>
<reference evidence="1" key="1">
    <citation type="submission" date="2020-10" db="EMBL/GenBank/DDBJ databases">
        <authorList>
            <person name="Gilroy R."/>
        </authorList>
    </citation>
    <scope>NUCLEOTIDE SEQUENCE</scope>
    <source>
        <strain evidence="1">ChiSxjej2B14-6234</strain>
    </source>
</reference>
<sequence length="55" mass="6155">MDAKTQRLREKYAAAREEGLLERLLEVGWGGLTAAQAGRIGGRMSARRRARGKER</sequence>
<protein>
    <recommendedName>
        <fullName evidence="3">Small, acid-soluble spore protein, alpha/beta type</fullName>
    </recommendedName>
</protein>
<evidence type="ECO:0000313" key="2">
    <source>
        <dbReference type="Proteomes" id="UP000886887"/>
    </source>
</evidence>
<evidence type="ECO:0008006" key="3">
    <source>
        <dbReference type="Google" id="ProtNLM"/>
    </source>
</evidence>
<dbReference type="AlphaFoldDB" id="A0A9D0ZA13"/>
<comment type="caution">
    <text evidence="1">The sequence shown here is derived from an EMBL/GenBank/DDBJ whole genome shotgun (WGS) entry which is preliminary data.</text>
</comment>
<dbReference type="EMBL" id="DVFJ01000017">
    <property type="protein sequence ID" value="HIQ71724.1"/>
    <property type="molecule type" value="Genomic_DNA"/>
</dbReference>